<dbReference type="GO" id="GO:0046872">
    <property type="term" value="F:metal ion binding"/>
    <property type="evidence" value="ECO:0007669"/>
    <property type="project" value="UniProtKB-UniRule"/>
</dbReference>
<evidence type="ECO:0000256" key="3">
    <source>
        <dbReference type="ARBA" id="ARBA00022723"/>
    </source>
</evidence>
<dbReference type="PROSITE" id="PS51695">
    <property type="entry name" value="SEDOLISIN"/>
    <property type="match status" value="1"/>
</dbReference>
<feature type="binding site" evidence="8">
    <location>
        <position position="638"/>
    </location>
    <ligand>
        <name>Ca(2+)</name>
        <dbReference type="ChEBI" id="CHEBI:29108"/>
    </ligand>
</feature>
<evidence type="ECO:0000256" key="5">
    <source>
        <dbReference type="ARBA" id="ARBA00022825"/>
    </source>
</evidence>
<evidence type="ECO:0000256" key="4">
    <source>
        <dbReference type="ARBA" id="ARBA00022801"/>
    </source>
</evidence>
<dbReference type="InterPro" id="IPR030400">
    <property type="entry name" value="Sedolisin_dom"/>
</dbReference>
<keyword evidence="5 8" id="KW-0720">Serine protease</keyword>
<evidence type="ECO:0000256" key="2">
    <source>
        <dbReference type="ARBA" id="ARBA00022670"/>
    </source>
</evidence>
<dbReference type="OrthoDB" id="409122at2759"/>
<dbReference type="CDD" id="cd04056">
    <property type="entry name" value="Peptidases_S53"/>
    <property type="match status" value="1"/>
</dbReference>
<feature type="chain" id="PRO_5002164900" description="Peptidase S53 domain-containing protein" evidence="9">
    <location>
        <begin position="20"/>
        <end position="680"/>
    </location>
</feature>
<evidence type="ECO:0000256" key="7">
    <source>
        <dbReference type="ARBA" id="ARBA00023145"/>
    </source>
</evidence>
<feature type="binding site" evidence="8">
    <location>
        <position position="657"/>
    </location>
    <ligand>
        <name>Ca(2+)</name>
        <dbReference type="ChEBI" id="CHEBI:29108"/>
    </ligand>
</feature>
<dbReference type="Gene3D" id="3.40.50.200">
    <property type="entry name" value="Peptidase S8/S53 domain"/>
    <property type="match status" value="1"/>
</dbReference>
<dbReference type="CDD" id="cd11377">
    <property type="entry name" value="Pro-peptidase_S53"/>
    <property type="match status" value="1"/>
</dbReference>
<feature type="active site" description="Charge relay system" evidence="8">
    <location>
        <position position="307"/>
    </location>
</feature>
<sequence>MTRLNVLFCLLAILAGLDAIAIPLHHEVHEKRERLAPRWTKLDRVESHKLLPMRINLTQTNIENGYDHLMKVADPSSPRFGQHWTSEEVIEAFRPSKQTEQEVREWLIRGGIPANRISHSDNKGWFAFYATTEEAERLLYTEYFEYEDSVTGGVMPACEEYHLPKHILKHIDYITPGIKLLAPSHSKKDAASLRKVSSLSSRNTHDLHRVSGVVHTDPNDLSTCDIAITPACVAALYKIPPASSAHPNNSLGIFESELQFYYQKDLDSFFTNFTKIKNGTHPVPANIDGGQQATDDPFYAGGEVNLDLMLAYPIVHPQTITLYQVDDYIVQANQNDTYTFGFNTFLDALDGSYCTFSAYNETGNDPYLDQEYPDPNTGGWQGQLMCGVYKPTNVISLSYGGQESDVPISYQKRQCLEYLKLGLQGVSFLFASGDSGVSNYPAPYGIDGPTGCLGPNLDIFNPTWPGTCPFVTSVGATKVYPGYTVNDPESAVYDPAGFPYAVNFSSGGGFSNLYSIPEYQADAVANYFKKHDPKYPYYSALANDTGDIRLLPDIEALAGSTGGIYNRIGRGIPDVAANGDNIAVYNGGEFGLSGGTSASTPIFAGVINRLNEERLNHGKGPIGFLNPSLYANPSMLNDITNGSNPGCNTIGFSAVPGWDPVTGLGTPNFPKMLEYYLSLP</sequence>
<dbReference type="SUPFAM" id="SSF54897">
    <property type="entry name" value="Protease propeptides/inhibitors"/>
    <property type="match status" value="1"/>
</dbReference>
<keyword evidence="12" id="KW-1185">Reference proteome</keyword>
<dbReference type="PANTHER" id="PTHR14218:SF19">
    <property type="entry name" value="SERINE PROTEASE AORO, PUTATIVE (AFU_ORTHOLOGUE AFUA_6G10250)-RELATED"/>
    <property type="match status" value="1"/>
</dbReference>
<dbReference type="SUPFAM" id="SSF52743">
    <property type="entry name" value="Subtilisin-like"/>
    <property type="match status" value="1"/>
</dbReference>
<dbReference type="Pfam" id="PF09286">
    <property type="entry name" value="Pro-kuma_activ"/>
    <property type="match status" value="1"/>
</dbReference>
<proteinExistence type="predicted"/>
<dbReference type="GO" id="GO:0004252">
    <property type="term" value="F:serine-type endopeptidase activity"/>
    <property type="evidence" value="ECO:0007669"/>
    <property type="project" value="UniProtKB-UniRule"/>
</dbReference>
<dbReference type="EMBL" id="KN832885">
    <property type="protein sequence ID" value="KIM96005.1"/>
    <property type="molecule type" value="Genomic_DNA"/>
</dbReference>
<keyword evidence="7" id="KW-0865">Zymogen</keyword>
<protein>
    <recommendedName>
        <fullName evidence="10">Peptidase S53 domain-containing protein</fullName>
    </recommendedName>
</protein>
<feature type="active site" description="Charge relay system" evidence="8">
    <location>
        <position position="597"/>
    </location>
</feature>
<evidence type="ECO:0000313" key="12">
    <source>
        <dbReference type="Proteomes" id="UP000054321"/>
    </source>
</evidence>
<dbReference type="GO" id="GO:0006508">
    <property type="term" value="P:proteolysis"/>
    <property type="evidence" value="ECO:0007669"/>
    <property type="project" value="UniProtKB-KW"/>
</dbReference>
<accession>A0A0C3GIN5</accession>
<dbReference type="PANTHER" id="PTHR14218">
    <property type="entry name" value="PROTEASE S8 TRIPEPTIDYL PEPTIDASE I CLN2"/>
    <property type="match status" value="1"/>
</dbReference>
<dbReference type="SMART" id="SM00944">
    <property type="entry name" value="Pro-kuma_activ"/>
    <property type="match status" value="1"/>
</dbReference>
<keyword evidence="2 8" id="KW-0645">Protease</keyword>
<keyword evidence="3 8" id="KW-0479">Metal-binding</keyword>
<evidence type="ECO:0000256" key="1">
    <source>
        <dbReference type="ARBA" id="ARBA00004239"/>
    </source>
</evidence>
<comment type="subcellular location">
    <subcellularLocation>
        <location evidence="1">Secreted</location>
        <location evidence="1">Extracellular space</location>
    </subcellularLocation>
</comment>
<dbReference type="GO" id="GO:0008240">
    <property type="term" value="F:tripeptidyl-peptidase activity"/>
    <property type="evidence" value="ECO:0007669"/>
    <property type="project" value="TreeGrafter"/>
</dbReference>
<dbReference type="InterPro" id="IPR015366">
    <property type="entry name" value="S53_propep"/>
</dbReference>
<comment type="cofactor">
    <cofactor evidence="8">
        <name>Ca(2+)</name>
        <dbReference type="ChEBI" id="CHEBI:29108"/>
    </cofactor>
    <text evidence="8">Binds 1 Ca(2+) ion per subunit.</text>
</comment>
<evidence type="ECO:0000256" key="8">
    <source>
        <dbReference type="PROSITE-ProRule" id="PRU01032"/>
    </source>
</evidence>
<gene>
    <name evidence="11" type="ORF">OIDMADRAFT_170643</name>
</gene>
<feature type="signal peptide" evidence="9">
    <location>
        <begin position="1"/>
        <end position="19"/>
    </location>
</feature>
<organism evidence="11 12">
    <name type="scientific">Oidiodendron maius (strain Zn)</name>
    <dbReference type="NCBI Taxonomy" id="913774"/>
    <lineage>
        <taxon>Eukaryota</taxon>
        <taxon>Fungi</taxon>
        <taxon>Dikarya</taxon>
        <taxon>Ascomycota</taxon>
        <taxon>Pezizomycotina</taxon>
        <taxon>Leotiomycetes</taxon>
        <taxon>Leotiomycetes incertae sedis</taxon>
        <taxon>Myxotrichaceae</taxon>
        <taxon>Oidiodendron</taxon>
    </lineage>
</organism>
<reference evidence="11 12" key="1">
    <citation type="submission" date="2014-04" db="EMBL/GenBank/DDBJ databases">
        <authorList>
            <consortium name="DOE Joint Genome Institute"/>
            <person name="Kuo A."/>
            <person name="Martino E."/>
            <person name="Perotto S."/>
            <person name="Kohler A."/>
            <person name="Nagy L.G."/>
            <person name="Floudas D."/>
            <person name="Copeland A."/>
            <person name="Barry K.W."/>
            <person name="Cichocki N."/>
            <person name="Veneault-Fourrey C."/>
            <person name="LaButti K."/>
            <person name="Lindquist E.A."/>
            <person name="Lipzen A."/>
            <person name="Lundell T."/>
            <person name="Morin E."/>
            <person name="Murat C."/>
            <person name="Sun H."/>
            <person name="Tunlid A."/>
            <person name="Henrissat B."/>
            <person name="Grigoriev I.V."/>
            <person name="Hibbett D.S."/>
            <person name="Martin F."/>
            <person name="Nordberg H.P."/>
            <person name="Cantor M.N."/>
            <person name="Hua S.X."/>
        </authorList>
    </citation>
    <scope>NUCLEOTIDE SEQUENCE [LARGE SCALE GENOMIC DNA]</scope>
    <source>
        <strain evidence="11 12">Zn</strain>
    </source>
</reference>
<evidence type="ECO:0000313" key="11">
    <source>
        <dbReference type="EMBL" id="KIM96005.1"/>
    </source>
</evidence>
<keyword evidence="6 8" id="KW-0106">Calcium</keyword>
<feature type="binding site" evidence="8">
    <location>
        <position position="639"/>
    </location>
    <ligand>
        <name>Ca(2+)</name>
        <dbReference type="ChEBI" id="CHEBI:29108"/>
    </ligand>
</feature>
<feature type="binding site" evidence="8">
    <location>
        <position position="659"/>
    </location>
    <ligand>
        <name>Ca(2+)</name>
        <dbReference type="ChEBI" id="CHEBI:29108"/>
    </ligand>
</feature>
<dbReference type="GO" id="GO:0005576">
    <property type="term" value="C:extracellular region"/>
    <property type="evidence" value="ECO:0007669"/>
    <property type="project" value="UniProtKB-SubCell"/>
</dbReference>
<keyword evidence="4 8" id="KW-0378">Hydrolase</keyword>
<evidence type="ECO:0000256" key="9">
    <source>
        <dbReference type="SAM" id="SignalP"/>
    </source>
</evidence>
<feature type="domain" description="Peptidase S53" evidence="10">
    <location>
        <begin position="227"/>
        <end position="679"/>
    </location>
</feature>
<name>A0A0C3GIN5_OIDMZ</name>
<feature type="active site" description="Charge relay system" evidence="8">
    <location>
        <position position="303"/>
    </location>
</feature>
<dbReference type="InParanoid" id="A0A0C3GIN5"/>
<dbReference type="InterPro" id="IPR050819">
    <property type="entry name" value="Tripeptidyl-peptidase_I"/>
</dbReference>
<dbReference type="InterPro" id="IPR036852">
    <property type="entry name" value="Peptidase_S8/S53_dom_sf"/>
</dbReference>
<dbReference type="AlphaFoldDB" id="A0A0C3GIN5"/>
<evidence type="ECO:0000259" key="10">
    <source>
        <dbReference type="PROSITE" id="PS51695"/>
    </source>
</evidence>
<keyword evidence="9" id="KW-0732">Signal</keyword>
<evidence type="ECO:0000256" key="6">
    <source>
        <dbReference type="ARBA" id="ARBA00022837"/>
    </source>
</evidence>
<reference evidence="12" key="2">
    <citation type="submission" date="2015-01" db="EMBL/GenBank/DDBJ databases">
        <title>Evolutionary Origins and Diversification of the Mycorrhizal Mutualists.</title>
        <authorList>
            <consortium name="DOE Joint Genome Institute"/>
            <consortium name="Mycorrhizal Genomics Consortium"/>
            <person name="Kohler A."/>
            <person name="Kuo A."/>
            <person name="Nagy L.G."/>
            <person name="Floudas D."/>
            <person name="Copeland A."/>
            <person name="Barry K.W."/>
            <person name="Cichocki N."/>
            <person name="Veneault-Fourrey C."/>
            <person name="LaButti K."/>
            <person name="Lindquist E.A."/>
            <person name="Lipzen A."/>
            <person name="Lundell T."/>
            <person name="Morin E."/>
            <person name="Murat C."/>
            <person name="Riley R."/>
            <person name="Ohm R."/>
            <person name="Sun H."/>
            <person name="Tunlid A."/>
            <person name="Henrissat B."/>
            <person name="Grigoriev I.V."/>
            <person name="Hibbett D.S."/>
            <person name="Martin F."/>
        </authorList>
    </citation>
    <scope>NUCLEOTIDE SEQUENCE [LARGE SCALE GENOMIC DNA]</scope>
    <source>
        <strain evidence="12">Zn</strain>
    </source>
</reference>
<dbReference type="HOGENOM" id="CLU_013783_4_0_1"/>
<dbReference type="STRING" id="913774.A0A0C3GIN5"/>
<dbReference type="Proteomes" id="UP000054321">
    <property type="component" value="Unassembled WGS sequence"/>
</dbReference>